<organism evidence="1 2">
    <name type="scientific">Effrenium voratum</name>
    <dbReference type="NCBI Taxonomy" id="2562239"/>
    <lineage>
        <taxon>Eukaryota</taxon>
        <taxon>Sar</taxon>
        <taxon>Alveolata</taxon>
        <taxon>Dinophyceae</taxon>
        <taxon>Suessiales</taxon>
        <taxon>Symbiodiniaceae</taxon>
        <taxon>Effrenium</taxon>
    </lineage>
</organism>
<dbReference type="EMBL" id="CAUJNA010000694">
    <property type="protein sequence ID" value="CAJ1380230.1"/>
    <property type="molecule type" value="Genomic_DNA"/>
</dbReference>
<evidence type="ECO:0000313" key="2">
    <source>
        <dbReference type="Proteomes" id="UP001178507"/>
    </source>
</evidence>
<dbReference type="AlphaFoldDB" id="A0AA36I4Y6"/>
<protein>
    <submittedName>
        <fullName evidence="1">Uncharacterized protein</fullName>
    </submittedName>
</protein>
<reference evidence="1" key="1">
    <citation type="submission" date="2023-08" db="EMBL/GenBank/DDBJ databases">
        <authorList>
            <person name="Chen Y."/>
            <person name="Shah S."/>
            <person name="Dougan E. K."/>
            <person name="Thang M."/>
            <person name="Chan C."/>
        </authorList>
    </citation>
    <scope>NUCLEOTIDE SEQUENCE</scope>
</reference>
<comment type="caution">
    <text evidence="1">The sequence shown here is derived from an EMBL/GenBank/DDBJ whole genome shotgun (WGS) entry which is preliminary data.</text>
</comment>
<proteinExistence type="predicted"/>
<name>A0AA36I4Y6_9DINO</name>
<accession>A0AA36I4Y6</accession>
<sequence length="181" mass="20595">MPFTPALEWHEPRCTKASRLESLFLPLTIYLRLRSCRGFCWGSSTLLQFEACEERLQATAKAAMPNVGSGQALLCSLCQIFLKLWRTMRTHRSEVRDLQRELVGRAHATCVHRVLGVQCVRRFRPLGQRAGLPGIGCLAKPGAVKVRQLPNVVRRADIVRLRFLNHATESVQRRSCHPRQL</sequence>
<keyword evidence="2" id="KW-1185">Reference proteome</keyword>
<dbReference type="Proteomes" id="UP001178507">
    <property type="component" value="Unassembled WGS sequence"/>
</dbReference>
<evidence type="ECO:0000313" key="1">
    <source>
        <dbReference type="EMBL" id="CAJ1380230.1"/>
    </source>
</evidence>
<gene>
    <name evidence="1" type="ORF">EVOR1521_LOCUS8227</name>
</gene>